<accession>A0A1H6HU38</accession>
<dbReference type="Gene3D" id="3.30.2320.30">
    <property type="entry name" value="ATP synthase, E subunit, C-terminal"/>
    <property type="match status" value="1"/>
</dbReference>
<dbReference type="EMBL" id="FNWV01000001">
    <property type="protein sequence ID" value="SEH37533.1"/>
    <property type="molecule type" value="Genomic_DNA"/>
</dbReference>
<dbReference type="RefSeq" id="WP_074713987.1">
    <property type="nucleotide sequence ID" value="NZ_FNWV01000001.1"/>
</dbReference>
<evidence type="ECO:0000313" key="5">
    <source>
        <dbReference type="Proteomes" id="UP000183190"/>
    </source>
</evidence>
<dbReference type="Proteomes" id="UP000183190">
    <property type="component" value="Unassembled WGS sequence"/>
</dbReference>
<dbReference type="InterPro" id="IPR038495">
    <property type="entry name" value="ATPase_E_C"/>
</dbReference>
<dbReference type="AlphaFoldDB" id="A0A1H6HU38"/>
<evidence type="ECO:0000256" key="2">
    <source>
        <dbReference type="ARBA" id="ARBA00022448"/>
    </source>
</evidence>
<gene>
    <name evidence="4" type="ORF">SAMN02910265_00129</name>
</gene>
<sequence>MSGLDDILNLIEAQQKQAEDSIMKAAADKARRIQNEGNEKAQKAYEEHLARSKAQAEKDFENSCASADAAMKRKILACKVELIDETIEKTIDKLKKLPDKEYFDLILKLAKGHIQSDKGVIGLGKADLARVPKDFESELNSFAAEKGGSIQLSKEPADIDDGFILSYGLISENCSFRAIVESEKDEIRDTAARVLFR</sequence>
<dbReference type="GO" id="GO:0046961">
    <property type="term" value="F:proton-transporting ATPase activity, rotational mechanism"/>
    <property type="evidence" value="ECO:0007669"/>
    <property type="project" value="InterPro"/>
</dbReference>
<dbReference type="OrthoDB" id="1734087at2"/>
<proteinExistence type="inferred from homology"/>
<dbReference type="GO" id="GO:0033178">
    <property type="term" value="C:proton-transporting two-sector ATPase complex, catalytic domain"/>
    <property type="evidence" value="ECO:0007669"/>
    <property type="project" value="InterPro"/>
</dbReference>
<keyword evidence="2" id="KW-0813">Transport</keyword>
<dbReference type="InterPro" id="IPR002842">
    <property type="entry name" value="ATPase_V1_Esu"/>
</dbReference>
<evidence type="ECO:0000313" key="4">
    <source>
        <dbReference type="EMBL" id="SEH37533.1"/>
    </source>
</evidence>
<evidence type="ECO:0000256" key="1">
    <source>
        <dbReference type="ARBA" id="ARBA00005901"/>
    </source>
</evidence>
<name>A0A1H6HU38_RUMFL</name>
<comment type="similarity">
    <text evidence="1">Belongs to the V-ATPase E subunit family.</text>
</comment>
<dbReference type="Pfam" id="PF01991">
    <property type="entry name" value="vATP-synt_E"/>
    <property type="match status" value="1"/>
</dbReference>
<evidence type="ECO:0000256" key="3">
    <source>
        <dbReference type="ARBA" id="ARBA00023065"/>
    </source>
</evidence>
<reference evidence="4 5" key="1">
    <citation type="submission" date="2016-10" db="EMBL/GenBank/DDBJ databases">
        <authorList>
            <person name="de Groot N.N."/>
        </authorList>
    </citation>
    <scope>NUCLEOTIDE SEQUENCE [LARGE SCALE GENOMIC DNA]</scope>
    <source>
        <strain evidence="4 5">YAD2003</strain>
    </source>
</reference>
<protein>
    <submittedName>
        <fullName evidence="4">V/A-type H+-transporting ATPase subunit E</fullName>
    </submittedName>
</protein>
<organism evidence="4 5">
    <name type="scientific">Ruminococcus flavefaciens</name>
    <dbReference type="NCBI Taxonomy" id="1265"/>
    <lineage>
        <taxon>Bacteria</taxon>
        <taxon>Bacillati</taxon>
        <taxon>Bacillota</taxon>
        <taxon>Clostridia</taxon>
        <taxon>Eubacteriales</taxon>
        <taxon>Oscillospiraceae</taxon>
        <taxon>Ruminococcus</taxon>
    </lineage>
</organism>
<dbReference type="SUPFAM" id="SSF160527">
    <property type="entry name" value="V-type ATPase subunit E-like"/>
    <property type="match status" value="1"/>
</dbReference>
<keyword evidence="3" id="KW-0406">Ion transport</keyword>